<feature type="transmembrane region" description="Helical" evidence="1">
    <location>
        <begin position="105"/>
        <end position="123"/>
    </location>
</feature>
<dbReference type="PANTHER" id="PTHR19372:SF7">
    <property type="entry name" value="SULFITE OXIDASE, MITOCHONDRIAL"/>
    <property type="match status" value="1"/>
</dbReference>
<keyword evidence="1" id="KW-1133">Transmembrane helix</keyword>
<protein>
    <submittedName>
        <fullName evidence="3">Molybdopterin-dependent oxidoreductase</fullName>
    </submittedName>
</protein>
<accession>A0ABP7KGF3</accession>
<gene>
    <name evidence="3" type="ORF">GCM10022381_17340</name>
</gene>
<dbReference type="Gene3D" id="3.90.420.10">
    <property type="entry name" value="Oxidoreductase, molybdopterin-binding domain"/>
    <property type="match status" value="1"/>
</dbReference>
<name>A0ABP7KGF3_9MICO</name>
<reference evidence="4" key="1">
    <citation type="journal article" date="2019" name="Int. J. Syst. Evol. Microbiol.">
        <title>The Global Catalogue of Microorganisms (GCM) 10K type strain sequencing project: providing services to taxonomists for standard genome sequencing and annotation.</title>
        <authorList>
            <consortium name="The Broad Institute Genomics Platform"/>
            <consortium name="The Broad Institute Genome Sequencing Center for Infectious Disease"/>
            <person name="Wu L."/>
            <person name="Ma J."/>
        </authorList>
    </citation>
    <scope>NUCLEOTIDE SEQUENCE [LARGE SCALE GENOMIC DNA]</scope>
    <source>
        <strain evidence="4">JCM 17021</strain>
    </source>
</reference>
<dbReference type="Gene3D" id="2.60.40.650">
    <property type="match status" value="1"/>
</dbReference>
<evidence type="ECO:0000313" key="4">
    <source>
        <dbReference type="Proteomes" id="UP001501803"/>
    </source>
</evidence>
<feature type="transmembrane region" description="Helical" evidence="1">
    <location>
        <begin position="43"/>
        <end position="69"/>
    </location>
</feature>
<comment type="caution">
    <text evidence="3">The sequence shown here is derived from an EMBL/GenBank/DDBJ whole genome shotgun (WGS) entry which is preliminary data.</text>
</comment>
<organism evidence="3 4">
    <name type="scientific">Leifsonia kafniensis</name>
    <dbReference type="NCBI Taxonomy" id="475957"/>
    <lineage>
        <taxon>Bacteria</taxon>
        <taxon>Bacillati</taxon>
        <taxon>Actinomycetota</taxon>
        <taxon>Actinomycetes</taxon>
        <taxon>Micrococcales</taxon>
        <taxon>Microbacteriaceae</taxon>
        <taxon>Leifsonia</taxon>
    </lineage>
</organism>
<keyword evidence="1" id="KW-0812">Transmembrane</keyword>
<dbReference type="RefSeq" id="WP_425562242.1">
    <property type="nucleotide sequence ID" value="NZ_BAABCN010000003.1"/>
</dbReference>
<dbReference type="Proteomes" id="UP001501803">
    <property type="component" value="Unassembled WGS sequence"/>
</dbReference>
<proteinExistence type="predicted"/>
<dbReference type="SUPFAM" id="SSF81296">
    <property type="entry name" value="E set domains"/>
    <property type="match status" value="1"/>
</dbReference>
<dbReference type="InterPro" id="IPR000572">
    <property type="entry name" value="OxRdtase_Mopterin-bd_dom"/>
</dbReference>
<feature type="domain" description="Oxidoreductase molybdopterin-binding" evidence="2">
    <location>
        <begin position="228"/>
        <end position="382"/>
    </location>
</feature>
<dbReference type="PANTHER" id="PTHR19372">
    <property type="entry name" value="SULFITE REDUCTASE"/>
    <property type="match status" value="1"/>
</dbReference>
<dbReference type="InterPro" id="IPR036374">
    <property type="entry name" value="OxRdtase_Mopterin-bd_sf"/>
</dbReference>
<dbReference type="EMBL" id="BAABCN010000003">
    <property type="protein sequence ID" value="GAA3875188.1"/>
    <property type="molecule type" value="Genomic_DNA"/>
</dbReference>
<feature type="transmembrane region" description="Helical" evidence="1">
    <location>
        <begin position="153"/>
        <end position="173"/>
    </location>
</feature>
<evidence type="ECO:0000259" key="2">
    <source>
        <dbReference type="Pfam" id="PF00174"/>
    </source>
</evidence>
<sequence length="503" mass="52778">MLSAVVTLALAELASLFVAPASSPLFAVGAWIVDLTPLGFKTWIIGLVGTADKLVLFICLGVLLLVLALVTGVAELERPPVGTIVLVAVAAIGALAVVTRPSASIVWALPTALGAAVGVWVLRQSIARLRRWRESQSTGESAAAVAGVDRRSFLTFVGVGAAAALIVGIGSQLTSAANSAVVTVREALHLPKPAVPAPSVPAGAELDLPGLATYVTPNAAFYRIDTALQVPAVNPNDWHLRVVGMVDRETTLSFAELLALPLTEHMVTLACVSNEVGGDLIGNASWLGYPIREILKRAGPSGDADMVLSRSADGWTAGTPLDVLLDPNTDALLAVGMNGKPLPLEHGFPVRMVVPGLYGYVSATKWVVELKLTRFADEMGYWTDKGWSARGPVKTESRIDTPRSGAALSPGRTAVAGVAWAQHTGIDRVEVRIDGGSWQRARLADSASADTWRQWVLDWDASAGDHTIEVRATDASGYTQTNAEAPPVPDGATGWHRISVSVS</sequence>
<evidence type="ECO:0000313" key="3">
    <source>
        <dbReference type="EMBL" id="GAA3875188.1"/>
    </source>
</evidence>
<dbReference type="InterPro" id="IPR014756">
    <property type="entry name" value="Ig_E-set"/>
</dbReference>
<dbReference type="Pfam" id="PF17957">
    <property type="entry name" value="Big_7"/>
    <property type="match status" value="1"/>
</dbReference>
<dbReference type="Pfam" id="PF00174">
    <property type="entry name" value="Oxidored_molyb"/>
    <property type="match status" value="1"/>
</dbReference>
<keyword evidence="1" id="KW-0472">Membrane</keyword>
<dbReference type="SUPFAM" id="SSF56524">
    <property type="entry name" value="Oxidoreductase molybdopterin-binding domain"/>
    <property type="match status" value="1"/>
</dbReference>
<evidence type="ECO:0000256" key="1">
    <source>
        <dbReference type="SAM" id="Phobius"/>
    </source>
</evidence>
<feature type="transmembrane region" description="Helical" evidence="1">
    <location>
        <begin position="81"/>
        <end position="99"/>
    </location>
</feature>
<keyword evidence="4" id="KW-1185">Reference proteome</keyword>